<dbReference type="SUPFAM" id="SSF69318">
    <property type="entry name" value="Integrin alpha N-terminal domain"/>
    <property type="match status" value="1"/>
</dbReference>
<feature type="transmembrane region" description="Helical" evidence="8">
    <location>
        <begin position="1135"/>
        <end position="1154"/>
    </location>
</feature>
<evidence type="ECO:0000256" key="6">
    <source>
        <dbReference type="ARBA" id="ARBA00023136"/>
    </source>
</evidence>
<dbReference type="InterPro" id="IPR036259">
    <property type="entry name" value="MFS_trans_sf"/>
</dbReference>
<dbReference type="Gene3D" id="1.20.1250.20">
    <property type="entry name" value="MFS general substrate transporter like domains"/>
    <property type="match status" value="1"/>
</dbReference>
<name>A0A1S9DK40_ASPOZ</name>
<feature type="transmembrane region" description="Helical" evidence="8">
    <location>
        <begin position="1188"/>
        <end position="1214"/>
    </location>
</feature>
<comment type="subcellular location">
    <subcellularLocation>
        <location evidence="1">Membrane</location>
        <topology evidence="1">Multi-pass membrane protein</topology>
    </subcellularLocation>
</comment>
<evidence type="ECO:0000259" key="9">
    <source>
        <dbReference type="PROSITE" id="PS50850"/>
    </source>
</evidence>
<dbReference type="InterPro" id="IPR054583">
    <property type="entry name" value="Beta-prop_AUDH"/>
</dbReference>
<feature type="transmembrane region" description="Helical" evidence="8">
    <location>
        <begin position="1260"/>
        <end position="1277"/>
    </location>
</feature>
<dbReference type="SUPFAM" id="SSF103473">
    <property type="entry name" value="MFS general substrate transporter"/>
    <property type="match status" value="1"/>
</dbReference>
<feature type="transmembrane region" description="Helical" evidence="8">
    <location>
        <begin position="917"/>
        <end position="936"/>
    </location>
</feature>
<dbReference type="PROSITE" id="PS50850">
    <property type="entry name" value="MFS"/>
    <property type="match status" value="1"/>
</dbReference>
<evidence type="ECO:0000256" key="5">
    <source>
        <dbReference type="ARBA" id="ARBA00022989"/>
    </source>
</evidence>
<dbReference type="InterPro" id="IPR020846">
    <property type="entry name" value="MFS_dom"/>
</dbReference>
<dbReference type="GO" id="GO:0005351">
    <property type="term" value="F:carbohydrate:proton symporter activity"/>
    <property type="evidence" value="ECO:0007669"/>
    <property type="project" value="TreeGrafter"/>
</dbReference>
<keyword evidence="6 8" id="KW-0472">Membrane</keyword>
<proteinExistence type="inferred from homology"/>
<feature type="transmembrane region" description="Helical" evidence="8">
    <location>
        <begin position="1094"/>
        <end position="1115"/>
    </location>
</feature>
<dbReference type="Pfam" id="PF22301">
    <property type="entry name" value="AUDH_beta_propeller"/>
    <property type="match status" value="1"/>
</dbReference>
<organism evidence="10 11">
    <name type="scientific">Aspergillus oryzae</name>
    <name type="common">Yellow koji mold</name>
    <dbReference type="NCBI Taxonomy" id="5062"/>
    <lineage>
        <taxon>Eukaryota</taxon>
        <taxon>Fungi</taxon>
        <taxon>Dikarya</taxon>
        <taxon>Ascomycota</taxon>
        <taxon>Pezizomycotina</taxon>
        <taxon>Eurotiomycetes</taxon>
        <taxon>Eurotiomycetidae</taxon>
        <taxon>Eurotiales</taxon>
        <taxon>Aspergillaceae</taxon>
        <taxon>Aspergillus</taxon>
        <taxon>Aspergillus subgen. Circumdati</taxon>
    </lineage>
</organism>
<feature type="compositionally biased region" description="Basic and acidic residues" evidence="7">
    <location>
        <begin position="360"/>
        <end position="369"/>
    </location>
</feature>
<dbReference type="FunFam" id="1.20.1250.20:FF:000078">
    <property type="entry name" value="MFS maltose transporter, putative"/>
    <property type="match status" value="1"/>
</dbReference>
<keyword evidence="10" id="KW-0762">Sugar transport</keyword>
<dbReference type="Proteomes" id="UP000190312">
    <property type="component" value="Unassembled WGS sequence"/>
</dbReference>
<dbReference type="eggNOG" id="KOG0254">
    <property type="taxonomic scope" value="Eukaryota"/>
</dbReference>
<dbReference type="InterPro" id="IPR028994">
    <property type="entry name" value="Integrin_alpha_N"/>
</dbReference>
<dbReference type="InterPro" id="IPR040887">
    <property type="entry name" value="AUDH_Cupin"/>
</dbReference>
<evidence type="ECO:0000313" key="11">
    <source>
        <dbReference type="Proteomes" id="UP000190312"/>
    </source>
</evidence>
<keyword evidence="5 8" id="KW-1133">Transmembrane helix</keyword>
<dbReference type="GO" id="GO:0016020">
    <property type="term" value="C:membrane"/>
    <property type="evidence" value="ECO:0007669"/>
    <property type="project" value="UniProtKB-SubCell"/>
</dbReference>
<feature type="domain" description="Major facilitator superfamily (MFS) profile" evidence="9">
    <location>
        <begin position="842"/>
        <end position="1283"/>
    </location>
</feature>
<dbReference type="EMBL" id="MKZY01000005">
    <property type="protein sequence ID" value="OOO09420.1"/>
    <property type="molecule type" value="Genomic_DNA"/>
</dbReference>
<feature type="transmembrane region" description="Helical" evidence="8">
    <location>
        <begin position="1226"/>
        <end position="1248"/>
    </location>
</feature>
<dbReference type="Pfam" id="PF00083">
    <property type="entry name" value="Sugar_tr"/>
    <property type="match status" value="1"/>
</dbReference>
<evidence type="ECO:0000256" key="3">
    <source>
        <dbReference type="ARBA" id="ARBA00022448"/>
    </source>
</evidence>
<dbReference type="Gene3D" id="2.130.10.130">
    <property type="entry name" value="Integrin alpha, N-terminal"/>
    <property type="match status" value="1"/>
</dbReference>
<evidence type="ECO:0000256" key="4">
    <source>
        <dbReference type="ARBA" id="ARBA00022692"/>
    </source>
</evidence>
<protein>
    <submittedName>
        <fullName evidence="10">Sugar transporter</fullName>
    </submittedName>
</protein>
<dbReference type="VEuPathDB" id="FungiDB:AO090001000155"/>
<keyword evidence="4 8" id="KW-0812">Transmembrane</keyword>
<evidence type="ECO:0000256" key="8">
    <source>
        <dbReference type="SAM" id="Phobius"/>
    </source>
</evidence>
<comment type="similarity">
    <text evidence="2">Belongs to the major facilitator superfamily. Sugar transporter (TC 2.A.1.1) family.</text>
</comment>
<dbReference type="InterPro" id="IPR050360">
    <property type="entry name" value="MFS_Sugar_Transporters"/>
</dbReference>
<feature type="transmembrane region" description="Helical" evidence="8">
    <location>
        <begin position="942"/>
        <end position="963"/>
    </location>
</feature>
<sequence length="1319" mass="148378">MPVSRAPEFSEKIAIQDGREDGYWVSSFKFAETDKVPGVVASGLNSGKIEFLDNPRNTSADPNVCDESWTVYQVAKLNTPVAVVPMDITQNGLMDIVVCHDFGDTMIQANMQGGHISWFENPGRDKLEQDVKWTQHYIGRWPAMHRLQAGYFTQRTFPELIGAPVVHGREDKTTPVPIIRFQAPEKPLDAKEWRRDIVDDQHFTIIHEISARRAKGPAGLDSLLVSSREGVSWLYYDDGRWKREQIGTGEQRLPDQLDDSISPGSGDHWGTGSADIGKIGGDTFAYVAAMEPFHSTAITVYIKDNHPIYGRTWRRHVLDKYGTPTQLRHWGDGPGHYITCADVDGDGNDEILVSLFGPLNRDDDGKPTDPPEQSGRNPNKGIYCYKPIDLEHGVFAKWHIAKESSGRSAVGDFCGNGCNDLVSISYNVKDYYREANPQVALYKNEVRQPPPPRARIVGTLWGNEGMVYLPDPKKMKKDDDPAGRDLIMVANYNIRVEVHPPGSKFRPDNEEGIKVLYGRVTDIDGEWKPLGNKKFPKRYSLTTKDKYLSVSETTGAVILRLKHNGELKRQWCPQENVPVKNLFDMNDVGLGTLDLKFIRVKDTWWGADFKDAHFFNMTGFHFRFLENKQNIAHMQFWIAGPNVDCRLHDHSDNSFKELHTCLSQGSSEHNETCQGGMWAPKEIYYNEPLDEIKRLRDKCSRDRHKGCQGACLEEYLEHCPLQPLQEHGRIWHADHYGQTVYRKNKTVSYPGHTWIAGPGPYVDVWMALEFDGKLQLVINRGPTIGFTSDAKPMVAADKQTTLVQTVPASAIEDAELSFLFSKDEHNQDFWTAMRLHWPAVGWGLFMNLATILKGIDGGVVKGLVGLDAFKETYGYNHNGTYMIAARWLSAFNYANLLGAIVGALCSGAAYNRFGPRIMIAMCSCLSIAFIFIQFFSHTPAQLFVGQLVNGAVIAFYPICASAYVGEVTPLVLRGFAATMTNLAFSIGSLIASGILKGTQSMESELSYKIPIATQWALPCIMLFLVSFCPDPPYWLCRKGRYDAARASLRRLATPSIDVSRKLAHIRETLRLEEEFQGDRPHYRECFRGPNFRRLMICVMAYSMQAFTGNVFFINYAVHFMELAGLDSSDAFSMNLGLTAIGLLGTCISWFLLSYVGRRTMYLFGCSSLALLLFIIGAVDLAPRQTNTVWAQCGLMLVCTFVYDLSLGPFCYVLLAEVSSAALRGFTIALATVACFVWSVVFAVAIPYAMNEDEADWKGKIGFLFSGLSVLCVIYVYWCMPETKGRTFEELDILFERKVPSRKFKYYKIDIDIDGRRLEE</sequence>
<feature type="region of interest" description="Disordered" evidence="7">
    <location>
        <begin position="357"/>
        <end position="380"/>
    </location>
</feature>
<evidence type="ECO:0000256" key="7">
    <source>
        <dbReference type="SAM" id="MobiDB-lite"/>
    </source>
</evidence>
<comment type="caution">
    <text evidence="10">The sequence shown here is derived from an EMBL/GenBank/DDBJ whole genome shotgun (WGS) entry which is preliminary data.</text>
</comment>
<reference evidence="10 11" key="1">
    <citation type="submission" date="2016-10" db="EMBL/GenBank/DDBJ databases">
        <title>Genome sequencing of Aspergillus oryzae BCC7051.</title>
        <authorList>
            <person name="Thammarongtham C."/>
            <person name="Vorapreeda T."/>
            <person name="Nookaew I."/>
            <person name="Srisuk T."/>
            <person name="Land M."/>
            <person name="Jeennor S."/>
            <person name="Laoteng K."/>
        </authorList>
    </citation>
    <scope>NUCLEOTIDE SEQUENCE [LARGE SCALE GENOMIC DNA]</scope>
    <source>
        <strain evidence="10 11">BCC7051</strain>
    </source>
</reference>
<feature type="transmembrane region" description="Helical" evidence="8">
    <location>
        <begin position="1161"/>
        <end position="1182"/>
    </location>
</feature>
<feature type="transmembrane region" description="Helical" evidence="8">
    <location>
        <begin position="1015"/>
        <end position="1035"/>
    </location>
</feature>
<dbReference type="Gene3D" id="2.60.120.990">
    <property type="match status" value="1"/>
</dbReference>
<accession>A0A1S9DK40</accession>
<dbReference type="NCBIfam" id="TIGR00879">
    <property type="entry name" value="SP"/>
    <property type="match status" value="1"/>
</dbReference>
<evidence type="ECO:0000256" key="2">
    <source>
        <dbReference type="ARBA" id="ARBA00010992"/>
    </source>
</evidence>
<dbReference type="Pfam" id="PF18637">
    <property type="entry name" value="AUDH_Cupin"/>
    <property type="match status" value="1"/>
</dbReference>
<dbReference type="InterPro" id="IPR005828">
    <property type="entry name" value="MFS_sugar_transport-like"/>
</dbReference>
<dbReference type="VEuPathDB" id="FungiDB:AO090001000154"/>
<evidence type="ECO:0000313" key="10">
    <source>
        <dbReference type="EMBL" id="OOO09420.1"/>
    </source>
</evidence>
<dbReference type="PANTHER" id="PTHR48022">
    <property type="entry name" value="PLASTIDIC GLUCOSE TRANSPORTER 4"/>
    <property type="match status" value="1"/>
</dbReference>
<evidence type="ECO:0000256" key="1">
    <source>
        <dbReference type="ARBA" id="ARBA00004141"/>
    </source>
</evidence>
<dbReference type="OrthoDB" id="5378718at2759"/>
<dbReference type="PANTHER" id="PTHR48022:SF71">
    <property type="entry name" value="ALPHA-GLUCOSIDE TRANSPORTER, PUTATIVE (AFU_ORTHOLOGUE AFUA_4G02650)-RELATED"/>
    <property type="match status" value="1"/>
</dbReference>
<feature type="transmembrane region" description="Helical" evidence="8">
    <location>
        <begin position="975"/>
        <end position="995"/>
    </location>
</feature>
<dbReference type="VEuPathDB" id="FungiDB:AO090001000157"/>
<keyword evidence="3" id="KW-0813">Transport</keyword>
<gene>
    <name evidence="10" type="ORF">OAory_01107160</name>
</gene>
<dbReference type="InterPro" id="IPR003663">
    <property type="entry name" value="Sugar/inositol_transpt"/>
</dbReference>
<feature type="transmembrane region" description="Helical" evidence="8">
    <location>
        <begin position="890"/>
        <end position="910"/>
    </location>
</feature>